<feature type="non-terminal residue" evidence="3">
    <location>
        <position position="1"/>
    </location>
</feature>
<evidence type="ECO:0000313" key="3">
    <source>
        <dbReference type="EMBL" id="ETN98876.1"/>
    </source>
</evidence>
<dbReference type="EMBL" id="ASPP01045564">
    <property type="protein sequence ID" value="ETN98876.1"/>
    <property type="molecule type" value="Genomic_DNA"/>
</dbReference>
<feature type="transmembrane region" description="Helical" evidence="1">
    <location>
        <begin position="86"/>
        <end position="104"/>
    </location>
</feature>
<name>X6LCS3_RETFI</name>
<accession>X6LCS3</accession>
<organism evidence="3 4">
    <name type="scientific">Reticulomyxa filosa</name>
    <dbReference type="NCBI Taxonomy" id="46433"/>
    <lineage>
        <taxon>Eukaryota</taxon>
        <taxon>Sar</taxon>
        <taxon>Rhizaria</taxon>
        <taxon>Retaria</taxon>
        <taxon>Foraminifera</taxon>
        <taxon>Monothalamids</taxon>
        <taxon>Reticulomyxidae</taxon>
        <taxon>Reticulomyxa</taxon>
    </lineage>
</organism>
<proteinExistence type="predicted"/>
<dbReference type="Gene3D" id="3.30.40.10">
    <property type="entry name" value="Zinc/RING finger domain, C3HC4 (zinc finger)"/>
    <property type="match status" value="1"/>
</dbReference>
<sequence>NVFIKNVKKRLNGYFVLRHFYKLVPFTIYSMKKYPMNAIDSDKNVAKQAIPKEYLCPVSNSIMTDPVIALNEIAYDRSSIMNQYQIFQIILLYSFVCMYNFYFFKKKICNKSF</sequence>
<dbReference type="InterPro" id="IPR003613">
    <property type="entry name" value="Ubox_domain"/>
</dbReference>
<evidence type="ECO:0000259" key="2">
    <source>
        <dbReference type="Pfam" id="PF04564"/>
    </source>
</evidence>
<dbReference type="GO" id="GO:0016567">
    <property type="term" value="P:protein ubiquitination"/>
    <property type="evidence" value="ECO:0007669"/>
    <property type="project" value="InterPro"/>
</dbReference>
<dbReference type="Pfam" id="PF04564">
    <property type="entry name" value="U-box"/>
    <property type="match status" value="1"/>
</dbReference>
<reference evidence="3 4" key="1">
    <citation type="journal article" date="2013" name="Curr. Biol.">
        <title>The Genome of the Foraminiferan Reticulomyxa filosa.</title>
        <authorList>
            <person name="Glockner G."/>
            <person name="Hulsmann N."/>
            <person name="Schleicher M."/>
            <person name="Noegel A.A."/>
            <person name="Eichinger L."/>
            <person name="Gallinger C."/>
            <person name="Pawlowski J."/>
            <person name="Sierra R."/>
            <person name="Euteneuer U."/>
            <person name="Pillet L."/>
            <person name="Moustafa A."/>
            <person name="Platzer M."/>
            <person name="Groth M."/>
            <person name="Szafranski K."/>
            <person name="Schliwa M."/>
        </authorList>
    </citation>
    <scope>NUCLEOTIDE SEQUENCE [LARGE SCALE GENOMIC DNA]</scope>
</reference>
<dbReference type="CDD" id="cd16453">
    <property type="entry name" value="RING-Ubox"/>
    <property type="match status" value="1"/>
</dbReference>
<keyword evidence="4" id="KW-1185">Reference proteome</keyword>
<keyword evidence="1" id="KW-0812">Transmembrane</keyword>
<comment type="caution">
    <text evidence="3">The sequence shown here is derived from an EMBL/GenBank/DDBJ whole genome shotgun (WGS) entry which is preliminary data.</text>
</comment>
<protein>
    <recommendedName>
        <fullName evidence="2">U-box domain-containing protein</fullName>
    </recommendedName>
</protein>
<dbReference type="InterPro" id="IPR013083">
    <property type="entry name" value="Znf_RING/FYVE/PHD"/>
</dbReference>
<dbReference type="AlphaFoldDB" id="X6LCS3"/>
<keyword evidence="1" id="KW-1133">Transmembrane helix</keyword>
<dbReference type="GO" id="GO:0004842">
    <property type="term" value="F:ubiquitin-protein transferase activity"/>
    <property type="evidence" value="ECO:0007669"/>
    <property type="project" value="InterPro"/>
</dbReference>
<gene>
    <name evidence="3" type="ORF">RFI_38611</name>
</gene>
<evidence type="ECO:0000256" key="1">
    <source>
        <dbReference type="SAM" id="Phobius"/>
    </source>
</evidence>
<keyword evidence="1" id="KW-0472">Membrane</keyword>
<evidence type="ECO:0000313" key="4">
    <source>
        <dbReference type="Proteomes" id="UP000023152"/>
    </source>
</evidence>
<feature type="domain" description="U-box" evidence="2">
    <location>
        <begin position="50"/>
        <end position="82"/>
    </location>
</feature>
<dbReference type="Proteomes" id="UP000023152">
    <property type="component" value="Unassembled WGS sequence"/>
</dbReference>
<dbReference type="SUPFAM" id="SSF57850">
    <property type="entry name" value="RING/U-box"/>
    <property type="match status" value="1"/>
</dbReference>